<feature type="binding site" evidence="12">
    <location>
        <position position="252"/>
    </location>
    <ligand>
        <name>pyridoxal 5'-phosphate</name>
        <dbReference type="ChEBI" id="CHEBI:597326"/>
    </ligand>
</feature>
<comment type="pathway">
    <text evidence="8 12 14">Amino-acid biosynthesis; L-lysine biosynthesis via DAP pathway; L-lysine from DL-2,6-diaminopimelate: step 1/1.</text>
</comment>
<dbReference type="FunFam" id="3.20.20.10:FF:000003">
    <property type="entry name" value="Diaminopimelate decarboxylase"/>
    <property type="match status" value="1"/>
</dbReference>
<evidence type="ECO:0000313" key="18">
    <source>
        <dbReference type="Proteomes" id="UP000091926"/>
    </source>
</evidence>
<feature type="binding site" evidence="12">
    <location>
        <position position="332"/>
    </location>
    <ligand>
        <name>substrate</name>
    </ligand>
</feature>
<evidence type="ECO:0000256" key="4">
    <source>
        <dbReference type="ARBA" id="ARBA00022898"/>
    </source>
</evidence>
<keyword evidence="3 12" id="KW-0210">Decarboxylase</keyword>
<evidence type="ECO:0000256" key="8">
    <source>
        <dbReference type="ARBA" id="ARBA00060643"/>
    </source>
</evidence>
<evidence type="ECO:0000256" key="11">
    <source>
        <dbReference type="ARBA" id="ARBA00074972"/>
    </source>
</evidence>
<dbReference type="KEGG" id="bfz:BAU07_25500"/>
<evidence type="ECO:0000313" key="17">
    <source>
        <dbReference type="EMBL" id="ANN80020.1"/>
    </source>
</evidence>
<dbReference type="EMBL" id="CP016172">
    <property type="protein sequence ID" value="ANN80020.1"/>
    <property type="molecule type" value="Genomic_DNA"/>
</dbReference>
<dbReference type="GO" id="GO:0009089">
    <property type="term" value="P:lysine biosynthetic process via diaminopimelate"/>
    <property type="evidence" value="ECO:0007669"/>
    <property type="project" value="UniProtKB-UniRule"/>
</dbReference>
<dbReference type="Proteomes" id="UP000091926">
    <property type="component" value="Chromosome"/>
</dbReference>
<comment type="function">
    <text evidence="12">Specifically catalyzes the decarboxylation of meso-diaminopimelate (meso-DAP) to L-lysine.</text>
</comment>
<evidence type="ECO:0000256" key="7">
    <source>
        <dbReference type="ARBA" id="ARBA00050464"/>
    </source>
</evidence>
<dbReference type="PANTHER" id="PTHR43727">
    <property type="entry name" value="DIAMINOPIMELATE DECARBOXYLASE"/>
    <property type="match status" value="1"/>
</dbReference>
<organism evidence="17 18">
    <name type="scientific">Bordetella flabilis</name>
    <dbReference type="NCBI Taxonomy" id="463014"/>
    <lineage>
        <taxon>Bacteria</taxon>
        <taxon>Pseudomonadati</taxon>
        <taxon>Pseudomonadota</taxon>
        <taxon>Betaproteobacteria</taxon>
        <taxon>Burkholderiales</taxon>
        <taxon>Alcaligenaceae</taxon>
        <taxon>Bordetella</taxon>
    </lineage>
</organism>
<feature type="binding site" evidence="12">
    <location>
        <position position="328"/>
    </location>
    <ligand>
        <name>substrate</name>
    </ligand>
</feature>
<keyword evidence="4 12" id="KW-0663">Pyridoxal phosphate</keyword>
<keyword evidence="18" id="KW-1185">Reference proteome</keyword>
<dbReference type="Pfam" id="PF00278">
    <property type="entry name" value="Orn_DAP_Arg_deC"/>
    <property type="match status" value="1"/>
</dbReference>
<evidence type="ECO:0000256" key="3">
    <source>
        <dbReference type="ARBA" id="ARBA00022793"/>
    </source>
</evidence>
<name>A0A193GJJ9_9BORD</name>
<dbReference type="STRING" id="463014.BAU07_25500"/>
<reference evidence="17 18" key="1">
    <citation type="submission" date="2016-06" db="EMBL/GenBank/DDBJ databases">
        <title>Complete genome sequences of Bordetella bronchialis and Bordetella flabilis.</title>
        <authorList>
            <person name="LiPuma J.J."/>
            <person name="Spilker T."/>
        </authorList>
    </citation>
    <scope>NUCLEOTIDE SEQUENCE [LARGE SCALE GENOMIC DNA]</scope>
    <source>
        <strain evidence="17 18">AU10664</strain>
    </source>
</reference>
<comment type="similarity">
    <text evidence="9 12">Belongs to the Orn/Lys/Arg decarboxylase class-II family. LysA subfamily.</text>
</comment>
<accession>A0A193GJJ9</accession>
<dbReference type="InterPro" id="IPR029066">
    <property type="entry name" value="PLP-binding_barrel"/>
</dbReference>
<dbReference type="PROSITE" id="PS00879">
    <property type="entry name" value="ODR_DC_2_2"/>
    <property type="match status" value="1"/>
</dbReference>
<dbReference type="UniPathway" id="UPA00034">
    <property type="reaction ID" value="UER00027"/>
</dbReference>
<dbReference type="Pfam" id="PF02784">
    <property type="entry name" value="Orn_Arg_deC_N"/>
    <property type="match status" value="1"/>
</dbReference>
<dbReference type="CDD" id="cd06828">
    <property type="entry name" value="PLPDE_III_DapDC"/>
    <property type="match status" value="1"/>
</dbReference>
<keyword evidence="2 12" id="KW-0028">Amino-acid biosynthesis</keyword>
<evidence type="ECO:0000259" key="16">
    <source>
        <dbReference type="Pfam" id="PF02784"/>
    </source>
</evidence>
<dbReference type="PRINTS" id="PR01179">
    <property type="entry name" value="ODADCRBXLASE"/>
</dbReference>
<proteinExistence type="inferred from homology"/>
<dbReference type="InterPro" id="IPR002986">
    <property type="entry name" value="DAP_deCOOHase_LysA"/>
</dbReference>
<evidence type="ECO:0000256" key="2">
    <source>
        <dbReference type="ARBA" id="ARBA00022605"/>
    </source>
</evidence>
<dbReference type="AlphaFoldDB" id="A0A193GJJ9"/>
<dbReference type="PANTHER" id="PTHR43727:SF2">
    <property type="entry name" value="GROUP IV DECARBOXYLASE"/>
    <property type="match status" value="1"/>
</dbReference>
<dbReference type="SUPFAM" id="SSF51419">
    <property type="entry name" value="PLP-binding barrel"/>
    <property type="match status" value="1"/>
</dbReference>
<comment type="cofactor">
    <cofactor evidence="1 12 13 14">
        <name>pyridoxal 5'-phosphate</name>
        <dbReference type="ChEBI" id="CHEBI:597326"/>
    </cofactor>
</comment>
<evidence type="ECO:0000256" key="9">
    <source>
        <dbReference type="ARBA" id="ARBA00060983"/>
    </source>
</evidence>
<keyword evidence="5 12" id="KW-0457">Lysine biosynthesis</keyword>
<comment type="subunit">
    <text evidence="12">Homodimer.</text>
</comment>
<dbReference type="GO" id="GO:0030170">
    <property type="term" value="F:pyridoxal phosphate binding"/>
    <property type="evidence" value="ECO:0007669"/>
    <property type="project" value="UniProtKB-UniRule"/>
</dbReference>
<gene>
    <name evidence="12" type="primary">lysA</name>
    <name evidence="17" type="ORF">BAU07_25500</name>
</gene>
<keyword evidence="6 12" id="KW-0456">Lyase</keyword>
<feature type="binding site" evidence="12">
    <location>
        <position position="386"/>
    </location>
    <ligand>
        <name>substrate</name>
    </ligand>
</feature>
<protein>
    <recommendedName>
        <fullName evidence="11 12">Diaminopimelate decarboxylase</fullName>
        <shortName evidence="12">DAP decarboxylase</shortName>
        <shortName evidence="12">DAPDC</shortName>
        <ecNumber evidence="10 12">4.1.1.20</ecNumber>
    </recommendedName>
</protein>
<evidence type="ECO:0000256" key="14">
    <source>
        <dbReference type="RuleBase" id="RU003738"/>
    </source>
</evidence>
<evidence type="ECO:0000256" key="1">
    <source>
        <dbReference type="ARBA" id="ARBA00001933"/>
    </source>
</evidence>
<sequence>MTPSLSGAALPAGHPHFHFQDGALYAEGVPLQLLAERLGTPLYVYSRAALQAAWASYRDAIGSRDILVCYGMKANSNLAVLKEFARLGAGFDIVSGGELQRVLAVGGDPAKIVFSGVGKQAWEIRQALDAGVKCFNVESEAELHLLSDVAVSIGKQANVSLRVNPDVDAGAHPYISTGLKENKFGIAIADALRVYQSAGALPGLRLTGVDCHIGSQITEVAPYLDALDKLLALIDTLKASDIEIEHLDLGGGLGIRYTDETPLAPATLLDQVYARLQARGLDHLKLILEPGRSMVGNAGVLLTTVQFLKHAEARNFAIVDAAMNDLLRPTLYDAWHGVLPVSPRDGVPLEYDVVGPVCESGDWLAKGRALAIERGDVLAVESAGAYGMVMASNYNTRPRAAEVMVDGAQYHVIRQRETVTDLLRGESTLP</sequence>
<dbReference type="FunFam" id="2.40.37.10:FF:000003">
    <property type="entry name" value="Diaminopimelate decarboxylase"/>
    <property type="match status" value="1"/>
</dbReference>
<feature type="domain" description="Orn/DAP/Arg decarboxylase 2 C-terminal" evidence="15">
    <location>
        <begin position="43"/>
        <end position="384"/>
    </location>
</feature>
<dbReference type="SUPFAM" id="SSF50621">
    <property type="entry name" value="Alanine racemase C-terminal domain-like"/>
    <property type="match status" value="1"/>
</dbReference>
<feature type="binding site" evidence="12">
    <location>
        <position position="359"/>
    </location>
    <ligand>
        <name>substrate</name>
    </ligand>
</feature>
<comment type="catalytic activity">
    <reaction evidence="7 12 14">
        <text>meso-2,6-diaminopimelate + H(+) = L-lysine + CO2</text>
        <dbReference type="Rhea" id="RHEA:15101"/>
        <dbReference type="ChEBI" id="CHEBI:15378"/>
        <dbReference type="ChEBI" id="CHEBI:16526"/>
        <dbReference type="ChEBI" id="CHEBI:32551"/>
        <dbReference type="ChEBI" id="CHEBI:57791"/>
        <dbReference type="EC" id="4.1.1.20"/>
    </reaction>
</comment>
<feature type="binding site" evidence="12">
    <location>
        <position position="292"/>
    </location>
    <ligand>
        <name>substrate</name>
    </ligand>
</feature>
<dbReference type="HAMAP" id="MF_02120">
    <property type="entry name" value="LysA"/>
    <property type="match status" value="1"/>
</dbReference>
<evidence type="ECO:0000256" key="5">
    <source>
        <dbReference type="ARBA" id="ARBA00023154"/>
    </source>
</evidence>
<feature type="binding site" evidence="12">
    <location>
        <begin position="289"/>
        <end position="292"/>
    </location>
    <ligand>
        <name>pyridoxal 5'-phosphate</name>
        <dbReference type="ChEBI" id="CHEBI:597326"/>
    </ligand>
</feature>
<feature type="domain" description="Orn/DAP/Arg decarboxylase 2 N-terminal" evidence="16">
    <location>
        <begin position="49"/>
        <end position="295"/>
    </location>
</feature>
<feature type="modified residue" description="N6-(pyridoxal phosphate)lysine" evidence="12 13">
    <location>
        <position position="73"/>
    </location>
</feature>
<dbReference type="Gene3D" id="2.40.37.10">
    <property type="entry name" value="Lyase, Ornithine Decarboxylase, Chain A, domain 1"/>
    <property type="match status" value="1"/>
</dbReference>
<evidence type="ECO:0000256" key="13">
    <source>
        <dbReference type="PIRSR" id="PIRSR600183-50"/>
    </source>
</evidence>
<evidence type="ECO:0000256" key="10">
    <source>
        <dbReference type="ARBA" id="ARBA00066427"/>
    </source>
</evidence>
<dbReference type="PRINTS" id="PR01181">
    <property type="entry name" value="DAPDCRBXLASE"/>
</dbReference>
<feature type="active site" description="Proton donor" evidence="13">
    <location>
        <position position="358"/>
    </location>
</feature>
<evidence type="ECO:0000259" key="15">
    <source>
        <dbReference type="Pfam" id="PF00278"/>
    </source>
</evidence>
<dbReference type="GO" id="GO:0008836">
    <property type="term" value="F:diaminopimelate decarboxylase activity"/>
    <property type="evidence" value="ECO:0007669"/>
    <property type="project" value="UniProtKB-UniRule"/>
</dbReference>
<dbReference type="OrthoDB" id="9802241at2"/>
<dbReference type="EC" id="4.1.1.20" evidence="10 12"/>
<dbReference type="RefSeq" id="WP_066664098.1">
    <property type="nucleotide sequence ID" value="NZ_CBCSCL010000003.1"/>
</dbReference>
<evidence type="ECO:0000256" key="6">
    <source>
        <dbReference type="ARBA" id="ARBA00023239"/>
    </source>
</evidence>
<dbReference type="Gene3D" id="3.20.20.10">
    <property type="entry name" value="Alanine racemase"/>
    <property type="match status" value="1"/>
</dbReference>
<dbReference type="NCBIfam" id="TIGR01048">
    <property type="entry name" value="lysA"/>
    <property type="match status" value="1"/>
</dbReference>
<evidence type="ECO:0000256" key="12">
    <source>
        <dbReference type="HAMAP-Rule" id="MF_02120"/>
    </source>
</evidence>
<feature type="binding site" evidence="12">
    <location>
        <position position="386"/>
    </location>
    <ligand>
        <name>pyridoxal 5'-phosphate</name>
        <dbReference type="ChEBI" id="CHEBI:597326"/>
    </ligand>
</feature>
<dbReference type="InterPro" id="IPR022657">
    <property type="entry name" value="De-COase2_CS"/>
</dbReference>
<dbReference type="InterPro" id="IPR009006">
    <property type="entry name" value="Ala_racemase/Decarboxylase_C"/>
</dbReference>
<dbReference type="InterPro" id="IPR000183">
    <property type="entry name" value="Orn/DAP/Arg_de-COase"/>
</dbReference>
<dbReference type="InterPro" id="IPR022644">
    <property type="entry name" value="De-COase2_N"/>
</dbReference>
<dbReference type="InterPro" id="IPR022643">
    <property type="entry name" value="De-COase2_C"/>
</dbReference>